<sequence>MVKKAIKSKIVKNLTIAALSCSFILSSMGQIPYVPKAASAVSYSKAEEILGSLTPEQRAALKQISTNEKTGLQLSSDIDLTSLDLTNVIVEFKNKPKKVAQVVAGTQGQPLSETEAADLVTQDHETFNKDIQQLKGKNNKKVDVKFKRYYKHAFNGVSISLPANQIENLLKSNAVKAVWSNETFSVEPPIQVEGNGQEKGDQITVANYTPYDGLDRLHSEGITGKGIKVGVLDTGIDYNHPDLKDAYKGGYDFVNNDKDPMETTYAEWKKSGKLEKQGSSTYYTEHGTHVAGIIGGRGVANSEYKMTGAAPEADIYAYRVLGPYGSGSSDAIIAAIDRAVQDDMDVINMSLGAAINDPNFPTSMAVNNAVLHGVTAVVSAGNSGDKMYTLGSPGAAALAFTVGASSIAIDVYQYSGIQNEKNYSLRQLAKNYADDLTQLKGKTYKLVDVNLGNPDDFTGKDVRGNIAFIKRGSIALIDKIKNAKANGAAAVIMYNDEANQAEGAIQAYLGESMDAIPAFSVSNAEGNAILAAMQAGNANFTFGDFTKVKTAGDELAGFSSRGPSRANTDIKPEITGPGVSILSTVPFYMNNKNADGTKPEDYKFAYQRLSGTSMSSPYVAGVSALMLQSNKDLQPADVKTILMNTADPLSKDYSVFEIGSGRIDAYEAVHSSVEFAVMDKTPINLNGKDKSLDDITGAMSFGTYGFKDKDIKDSRHIKVKSFSKQDKTFNVEVNFQTGLRGSKDAAQNNVTLEGPATVKVKGNSVRKIKFDLHIPKTAEKGMYEGNIVFTNNDNPSEQYQIPFGGRVVNEGIDKFNLLNPIFTAIKTAAGNPIPFIAGEVSIKSYMKTLDVIISDPKTGKDLGFVGAFNTAAMDENTSYRIRTLIGYTYYPFTGDKKNPISKDWKTLKPGHYIVKLVGKNEKGDTFIASKDIMLDHGVPNVTTSFDSLDQKVIEYSDSQLDSKGQFLYDFKVHVDDPEMKEAQSYGIPVDGRFAVVPYYNGFPTRAVQTDTNGDYTDKILVSNQFKILPVMFLGLDNAGNAPVERRIVFTKNTTPYYYLKANKQAVTTGDTINYSVRSNNINNLKTTKMTLQVVNTQATIENVTLNDAVKQYGDAQVTVTAAPTKYSYMTAYTFTFTYLGNKTLPEDLKLFNFDLRTLDKGYTHREAFYVESASSIDQSNVETKDIYSFADLYDVKPKVTRFVSSVQAEGAKDPVTGQSIIGIDYRTLGAKITLTSYDGKTVLDAVPTLSSSGVYEFDGIKVDPNPHTIMVDVPGHFTMYRSLEFLSDDVRGELVGKYIRDPLELSLAGDVNKDNVIDVLDAIEMLKNWGTNNPSSDLNFDKKVDSKDMYFIKKNYQISNPTLTDAPKAKTKYKGATLDSILSELSLK</sequence>
<dbReference type="Pfam" id="PF02225">
    <property type="entry name" value="PA"/>
    <property type="match status" value="1"/>
</dbReference>
<feature type="domain" description="PA" evidence="13">
    <location>
        <begin position="443"/>
        <end position="529"/>
    </location>
</feature>
<dbReference type="PATRIC" id="fig|1459.3.peg.3289"/>
<dbReference type="InterPro" id="IPR000209">
    <property type="entry name" value="Peptidase_S8/S53_dom"/>
</dbReference>
<dbReference type="GO" id="GO:0000272">
    <property type="term" value="P:polysaccharide catabolic process"/>
    <property type="evidence" value="ECO:0007669"/>
    <property type="project" value="InterPro"/>
</dbReference>
<dbReference type="Gene3D" id="3.50.30.30">
    <property type="match status" value="1"/>
</dbReference>
<evidence type="ECO:0000259" key="12">
    <source>
        <dbReference type="Pfam" id="PF00082"/>
    </source>
</evidence>
<dbReference type="InterPro" id="IPR023827">
    <property type="entry name" value="Peptidase_S8_Asp-AS"/>
</dbReference>
<dbReference type="RefSeq" id="WP_053435395.1">
    <property type="nucleotide sequence ID" value="NZ_LGUF01000007.1"/>
</dbReference>
<comment type="caution">
    <text evidence="15">The sequence shown here is derived from an EMBL/GenBank/DDBJ whole genome shotgun (WGS) entry which is preliminary data.</text>
</comment>
<gene>
    <name evidence="15" type="ORF">AF332_15185</name>
</gene>
<protein>
    <recommendedName>
        <fullName evidence="17">Dockerin domain-containing protein</fullName>
    </recommendedName>
</protein>
<feature type="domain" description="Inhibitor I9" evidence="14">
    <location>
        <begin position="88"/>
        <end position="184"/>
    </location>
</feature>
<dbReference type="InterPro" id="IPR015500">
    <property type="entry name" value="Peptidase_S8_subtilisin-rel"/>
</dbReference>
<dbReference type="PRINTS" id="PR00723">
    <property type="entry name" value="SUBTILISIN"/>
</dbReference>
<dbReference type="InterPro" id="IPR046450">
    <property type="entry name" value="PA_dom_sf"/>
</dbReference>
<evidence type="ECO:0000256" key="9">
    <source>
        <dbReference type="PROSITE-ProRule" id="PRU01240"/>
    </source>
</evidence>
<dbReference type="SUPFAM" id="SSF63446">
    <property type="entry name" value="Type I dockerin domain"/>
    <property type="match status" value="1"/>
</dbReference>
<keyword evidence="4 9" id="KW-0645">Protease</keyword>
<evidence type="ECO:0000256" key="6">
    <source>
        <dbReference type="ARBA" id="ARBA00022801"/>
    </source>
</evidence>
<feature type="signal peptide" evidence="11">
    <location>
        <begin position="1"/>
        <end position="29"/>
    </location>
</feature>
<dbReference type="InterPro" id="IPR034213">
    <property type="entry name" value="S8_Vpr-like"/>
</dbReference>
<evidence type="ECO:0000256" key="4">
    <source>
        <dbReference type="ARBA" id="ARBA00022670"/>
    </source>
</evidence>
<reference evidence="16" key="1">
    <citation type="submission" date="2015-07" db="EMBL/GenBank/DDBJ databases">
        <title>Fjat-10036 dsm4.</title>
        <authorList>
            <person name="Liu B."/>
            <person name="Wang J."/>
            <person name="Zhu Y."/>
            <person name="Liu G."/>
            <person name="Chen Q."/>
            <person name="Chen Z."/>
            <person name="Lan J."/>
            <person name="Che J."/>
            <person name="Ge C."/>
            <person name="Shi H."/>
            <person name="Pan Z."/>
            <person name="Liu X."/>
        </authorList>
    </citation>
    <scope>NUCLEOTIDE SEQUENCE [LARGE SCALE GENOMIC DNA]</scope>
    <source>
        <strain evidence="16">DSM 4</strain>
    </source>
</reference>
<evidence type="ECO:0000256" key="11">
    <source>
        <dbReference type="SAM" id="SignalP"/>
    </source>
</evidence>
<dbReference type="SUPFAM" id="SSF52743">
    <property type="entry name" value="Subtilisin-like"/>
    <property type="match status" value="1"/>
</dbReference>
<evidence type="ECO:0008006" key="17">
    <source>
        <dbReference type="Google" id="ProtNLM"/>
    </source>
</evidence>
<evidence type="ECO:0000259" key="13">
    <source>
        <dbReference type="Pfam" id="PF02225"/>
    </source>
</evidence>
<feature type="chain" id="PRO_5038501450" description="Dockerin domain-containing protein" evidence="11">
    <location>
        <begin position="30"/>
        <end position="1388"/>
    </location>
</feature>
<evidence type="ECO:0000256" key="8">
    <source>
        <dbReference type="PIRSR" id="PIRSR615500-1"/>
    </source>
</evidence>
<dbReference type="Pfam" id="PF00082">
    <property type="entry name" value="Peptidase_S8"/>
    <property type="match status" value="1"/>
</dbReference>
<dbReference type="InterPro" id="IPR036439">
    <property type="entry name" value="Dockerin_dom_sf"/>
</dbReference>
<dbReference type="PROSITE" id="PS00136">
    <property type="entry name" value="SUBTILASE_ASP"/>
    <property type="match status" value="1"/>
</dbReference>
<dbReference type="PANTHER" id="PTHR43806">
    <property type="entry name" value="PEPTIDASE S8"/>
    <property type="match status" value="1"/>
</dbReference>
<dbReference type="GO" id="GO:0004553">
    <property type="term" value="F:hydrolase activity, hydrolyzing O-glycosyl compounds"/>
    <property type="evidence" value="ECO:0007669"/>
    <property type="project" value="InterPro"/>
</dbReference>
<dbReference type="PROSITE" id="PS51892">
    <property type="entry name" value="SUBTILASE"/>
    <property type="match status" value="1"/>
</dbReference>
<dbReference type="InterPro" id="IPR003137">
    <property type="entry name" value="PA_domain"/>
</dbReference>
<dbReference type="SUPFAM" id="SSF52025">
    <property type="entry name" value="PA domain"/>
    <property type="match status" value="1"/>
</dbReference>
<organism evidence="15 16">
    <name type="scientific">Sporosarcina globispora</name>
    <name type="common">Bacillus globisporus</name>
    <dbReference type="NCBI Taxonomy" id="1459"/>
    <lineage>
        <taxon>Bacteria</taxon>
        <taxon>Bacillati</taxon>
        <taxon>Bacillota</taxon>
        <taxon>Bacilli</taxon>
        <taxon>Bacillales</taxon>
        <taxon>Caryophanaceae</taxon>
        <taxon>Sporosarcina</taxon>
    </lineage>
</organism>
<evidence type="ECO:0000256" key="5">
    <source>
        <dbReference type="ARBA" id="ARBA00022729"/>
    </source>
</evidence>
<dbReference type="OrthoDB" id="9798386at2"/>
<dbReference type="InterPro" id="IPR010259">
    <property type="entry name" value="S8pro/Inhibitor_I9"/>
</dbReference>
<evidence type="ECO:0000313" key="16">
    <source>
        <dbReference type="Proteomes" id="UP000037109"/>
    </source>
</evidence>
<evidence type="ECO:0000313" key="15">
    <source>
        <dbReference type="EMBL" id="KON88029.1"/>
    </source>
</evidence>
<feature type="active site" description="Charge relay system" evidence="8 9">
    <location>
        <position position="613"/>
    </location>
</feature>
<feature type="domain" description="Peptidase S8/S53" evidence="12">
    <location>
        <begin position="224"/>
        <end position="661"/>
    </location>
</feature>
<comment type="similarity">
    <text evidence="1 9 10">Belongs to the peptidase S8 family.</text>
</comment>
<dbReference type="InterPro" id="IPR036852">
    <property type="entry name" value="Peptidase_S8/S53_dom_sf"/>
</dbReference>
<keyword evidence="6 9" id="KW-0378">Hydrolase</keyword>
<keyword evidence="3" id="KW-0964">Secreted</keyword>
<name>A0A0M0GDV5_SPOGL</name>
<proteinExistence type="inferred from homology"/>
<dbReference type="PROSITE" id="PS00137">
    <property type="entry name" value="SUBTILASE_HIS"/>
    <property type="match status" value="1"/>
</dbReference>
<evidence type="ECO:0000256" key="2">
    <source>
        <dbReference type="ARBA" id="ARBA00022512"/>
    </source>
</evidence>
<evidence type="ECO:0000256" key="3">
    <source>
        <dbReference type="ARBA" id="ARBA00022525"/>
    </source>
</evidence>
<dbReference type="CDD" id="cd02133">
    <property type="entry name" value="PA_C5a_like"/>
    <property type="match status" value="1"/>
</dbReference>
<dbReference type="PROSITE" id="PS00138">
    <property type="entry name" value="SUBTILASE_SER"/>
    <property type="match status" value="1"/>
</dbReference>
<evidence type="ECO:0000256" key="1">
    <source>
        <dbReference type="ARBA" id="ARBA00011073"/>
    </source>
</evidence>
<dbReference type="InterPro" id="IPR023828">
    <property type="entry name" value="Peptidase_S8_Ser-AS"/>
</dbReference>
<evidence type="ECO:0000259" key="14">
    <source>
        <dbReference type="Pfam" id="PF05922"/>
    </source>
</evidence>
<keyword evidence="16" id="KW-1185">Reference proteome</keyword>
<keyword evidence="2" id="KW-0134">Cell wall</keyword>
<evidence type="ECO:0000256" key="7">
    <source>
        <dbReference type="ARBA" id="ARBA00022825"/>
    </source>
</evidence>
<accession>A0A0M0GDV5</accession>
<keyword evidence="7 9" id="KW-0720">Serine protease</keyword>
<dbReference type="EMBL" id="LGUF01000007">
    <property type="protein sequence ID" value="KON88029.1"/>
    <property type="molecule type" value="Genomic_DNA"/>
</dbReference>
<dbReference type="Gene3D" id="3.40.50.200">
    <property type="entry name" value="Peptidase S8/S53 domain"/>
    <property type="match status" value="1"/>
</dbReference>
<dbReference type="GO" id="GO:0004252">
    <property type="term" value="F:serine-type endopeptidase activity"/>
    <property type="evidence" value="ECO:0007669"/>
    <property type="project" value="UniProtKB-UniRule"/>
</dbReference>
<dbReference type="InterPro" id="IPR050131">
    <property type="entry name" value="Peptidase_S8_subtilisin-like"/>
</dbReference>
<dbReference type="CDD" id="cd07474">
    <property type="entry name" value="Peptidases_S8_subtilisin_Vpr-like"/>
    <property type="match status" value="1"/>
</dbReference>
<dbReference type="STRING" id="1459.AF332_15185"/>
<dbReference type="InterPro" id="IPR022398">
    <property type="entry name" value="Peptidase_S8_His-AS"/>
</dbReference>
<dbReference type="Pfam" id="PF05922">
    <property type="entry name" value="Inhibitor_I9"/>
    <property type="match status" value="1"/>
</dbReference>
<dbReference type="GO" id="GO:0006508">
    <property type="term" value="P:proteolysis"/>
    <property type="evidence" value="ECO:0007669"/>
    <property type="project" value="UniProtKB-KW"/>
</dbReference>
<dbReference type="InterPro" id="IPR002105">
    <property type="entry name" value="Dockerin_1_rpt"/>
</dbReference>
<feature type="active site" description="Charge relay system" evidence="8 9">
    <location>
        <position position="286"/>
    </location>
</feature>
<dbReference type="Gene3D" id="2.60.40.4130">
    <property type="match status" value="1"/>
</dbReference>
<feature type="active site" description="Charge relay system" evidence="8 9">
    <location>
        <position position="233"/>
    </location>
</feature>
<dbReference type="PANTHER" id="PTHR43806:SF65">
    <property type="entry name" value="SERINE PROTEASE APRX"/>
    <property type="match status" value="1"/>
</dbReference>
<evidence type="ECO:0000256" key="10">
    <source>
        <dbReference type="RuleBase" id="RU003355"/>
    </source>
</evidence>
<dbReference type="Proteomes" id="UP000037109">
    <property type="component" value="Unassembled WGS sequence"/>
</dbReference>
<keyword evidence="5 11" id="KW-0732">Signal</keyword>
<dbReference type="Pfam" id="PF00404">
    <property type="entry name" value="Dockerin_1"/>
    <property type="match status" value="1"/>
</dbReference>